<feature type="transmembrane region" description="Helical" evidence="2">
    <location>
        <begin position="32"/>
        <end position="53"/>
    </location>
</feature>
<name>A0A9E2KQK9_9LACO</name>
<keyword evidence="2" id="KW-0472">Membrane</keyword>
<evidence type="ECO:0000256" key="2">
    <source>
        <dbReference type="SAM" id="Phobius"/>
    </source>
</evidence>
<evidence type="ECO:0000313" key="4">
    <source>
        <dbReference type="Proteomes" id="UP000823844"/>
    </source>
</evidence>
<dbReference type="Proteomes" id="UP000823844">
    <property type="component" value="Unassembled WGS sequence"/>
</dbReference>
<sequence>MKKVLLEVGKALVTLAIIAEAIYLLFTTPKYWPGVIVLAAILYMWIQVVYHLFGKMKLTKNGFEFENNARCDKSTSVTNSVKKEIDTITNRLSKLENKFNHHKEQSDLHFNNVEKELDKFKQQIASLSKQVAMIKANEKKNLRYSFESLNVASDSNRLSLVGADYESPESLSRFVELKSKAKENEYDLKGDPNYNALVVRLTNEILSNLGMSTKIRMQENHTNDLLNLDFENDICKVYSGKEVDFETLAAIQNQVEKVDSDPNIPISFSKAKSDLKKTASVNMLY</sequence>
<protein>
    <submittedName>
        <fullName evidence="3">Uncharacterized protein</fullName>
    </submittedName>
</protein>
<evidence type="ECO:0000313" key="3">
    <source>
        <dbReference type="EMBL" id="MBU3828294.1"/>
    </source>
</evidence>
<dbReference type="Gene3D" id="3.90.20.10">
    <property type="match status" value="1"/>
</dbReference>
<reference evidence="3" key="2">
    <citation type="submission" date="2021-04" db="EMBL/GenBank/DDBJ databases">
        <authorList>
            <person name="Gilroy R."/>
        </authorList>
    </citation>
    <scope>NUCLEOTIDE SEQUENCE</scope>
    <source>
        <strain evidence="3">F6-686</strain>
    </source>
</reference>
<comment type="caution">
    <text evidence="3">The sequence shown here is derived from an EMBL/GenBank/DDBJ whole genome shotgun (WGS) entry which is preliminary data.</text>
</comment>
<keyword evidence="1" id="KW-0175">Coiled coil</keyword>
<feature type="transmembrane region" description="Helical" evidence="2">
    <location>
        <begin position="7"/>
        <end position="26"/>
    </location>
</feature>
<keyword evidence="2" id="KW-1133">Transmembrane helix</keyword>
<feature type="coiled-coil region" evidence="1">
    <location>
        <begin position="78"/>
        <end position="137"/>
    </location>
</feature>
<keyword evidence="2" id="KW-0812">Transmembrane</keyword>
<dbReference type="EMBL" id="JAHLFT010000055">
    <property type="protein sequence ID" value="MBU3828294.1"/>
    <property type="molecule type" value="Genomic_DNA"/>
</dbReference>
<dbReference type="AlphaFoldDB" id="A0A9E2KQK9"/>
<organism evidence="3 4">
    <name type="scientific">Candidatus Lactobacillus pullistercoris</name>
    <dbReference type="NCBI Taxonomy" id="2838636"/>
    <lineage>
        <taxon>Bacteria</taxon>
        <taxon>Bacillati</taxon>
        <taxon>Bacillota</taxon>
        <taxon>Bacilli</taxon>
        <taxon>Lactobacillales</taxon>
        <taxon>Lactobacillaceae</taxon>
        <taxon>Lactobacillus</taxon>
    </lineage>
</organism>
<evidence type="ECO:0000256" key="1">
    <source>
        <dbReference type="SAM" id="Coils"/>
    </source>
</evidence>
<accession>A0A9E2KQK9</accession>
<proteinExistence type="predicted"/>
<gene>
    <name evidence="3" type="ORF">H9806_04010</name>
</gene>
<reference evidence="3" key="1">
    <citation type="journal article" date="2021" name="PeerJ">
        <title>Extensive microbial diversity within the chicken gut microbiome revealed by metagenomics and culture.</title>
        <authorList>
            <person name="Gilroy R."/>
            <person name="Ravi A."/>
            <person name="Getino M."/>
            <person name="Pursley I."/>
            <person name="Horton D.L."/>
            <person name="Alikhan N.F."/>
            <person name="Baker D."/>
            <person name="Gharbi K."/>
            <person name="Hall N."/>
            <person name="Watson M."/>
            <person name="Adriaenssens E.M."/>
            <person name="Foster-Nyarko E."/>
            <person name="Jarju S."/>
            <person name="Secka A."/>
            <person name="Antonio M."/>
            <person name="Oren A."/>
            <person name="Chaudhuri R.R."/>
            <person name="La Ragione R."/>
            <person name="Hildebrand F."/>
            <person name="Pallen M.J."/>
        </authorList>
    </citation>
    <scope>NUCLEOTIDE SEQUENCE</scope>
    <source>
        <strain evidence="3">F6-686</strain>
    </source>
</reference>